<dbReference type="InterPro" id="IPR044609">
    <property type="entry name" value="FKBP2/11"/>
</dbReference>
<dbReference type="GO" id="GO:0003755">
    <property type="term" value="F:peptidyl-prolyl cis-trans isomerase activity"/>
    <property type="evidence" value="ECO:0007669"/>
    <property type="project" value="UniProtKB-EC"/>
</dbReference>
<gene>
    <name evidence="8" type="primary">FPR2</name>
    <name evidence="8" type="ORF">K7432_007617</name>
</gene>
<feature type="chain" id="PRO_5045870459" description="peptidylprolyl isomerase" evidence="6">
    <location>
        <begin position="21"/>
        <end position="141"/>
    </location>
</feature>
<dbReference type="Gene3D" id="3.10.50.40">
    <property type="match status" value="1"/>
</dbReference>
<evidence type="ECO:0000259" key="7">
    <source>
        <dbReference type="PROSITE" id="PS50059"/>
    </source>
</evidence>
<evidence type="ECO:0000256" key="6">
    <source>
        <dbReference type="SAM" id="SignalP"/>
    </source>
</evidence>
<evidence type="ECO:0000313" key="9">
    <source>
        <dbReference type="Proteomes" id="UP001479436"/>
    </source>
</evidence>
<evidence type="ECO:0000256" key="1">
    <source>
        <dbReference type="ARBA" id="ARBA00000971"/>
    </source>
</evidence>
<dbReference type="InterPro" id="IPR001179">
    <property type="entry name" value="PPIase_FKBP_dom"/>
</dbReference>
<evidence type="ECO:0000313" key="8">
    <source>
        <dbReference type="EMBL" id="KAK9764686.1"/>
    </source>
</evidence>
<protein>
    <recommendedName>
        <fullName evidence="2 5">peptidylprolyl isomerase</fullName>
        <ecNumber evidence="2 5">5.2.1.8</ecNumber>
    </recommendedName>
</protein>
<dbReference type="PANTHER" id="PTHR45779">
    <property type="entry name" value="PEPTIDYLPROLYL ISOMERASE"/>
    <property type="match status" value="1"/>
</dbReference>
<accession>A0ABR2WT61</accession>
<keyword evidence="3 5" id="KW-0697">Rotamase</keyword>
<reference evidence="8 9" key="1">
    <citation type="submission" date="2023-04" db="EMBL/GenBank/DDBJ databases">
        <title>Genome of Basidiobolus ranarum AG-B5.</title>
        <authorList>
            <person name="Stajich J.E."/>
            <person name="Carter-House D."/>
            <person name="Gryganskyi A."/>
        </authorList>
    </citation>
    <scope>NUCLEOTIDE SEQUENCE [LARGE SCALE GENOMIC DNA]</scope>
    <source>
        <strain evidence="8 9">AG-B5</strain>
    </source>
</reference>
<dbReference type="SUPFAM" id="SSF54534">
    <property type="entry name" value="FKBP-like"/>
    <property type="match status" value="1"/>
</dbReference>
<evidence type="ECO:0000256" key="5">
    <source>
        <dbReference type="PROSITE-ProRule" id="PRU00277"/>
    </source>
</evidence>
<dbReference type="Proteomes" id="UP001479436">
    <property type="component" value="Unassembled WGS sequence"/>
</dbReference>
<evidence type="ECO:0000256" key="4">
    <source>
        <dbReference type="ARBA" id="ARBA00023235"/>
    </source>
</evidence>
<proteinExistence type="predicted"/>
<dbReference type="Pfam" id="PF00254">
    <property type="entry name" value="FKBP_C"/>
    <property type="match status" value="1"/>
</dbReference>
<dbReference type="PROSITE" id="PS50059">
    <property type="entry name" value="FKBP_PPIASE"/>
    <property type="match status" value="1"/>
</dbReference>
<keyword evidence="4 5" id="KW-0413">Isomerase</keyword>
<dbReference type="InterPro" id="IPR046357">
    <property type="entry name" value="PPIase_dom_sf"/>
</dbReference>
<evidence type="ECO:0000256" key="3">
    <source>
        <dbReference type="ARBA" id="ARBA00023110"/>
    </source>
</evidence>
<feature type="signal peptide" evidence="6">
    <location>
        <begin position="1"/>
        <end position="20"/>
    </location>
</feature>
<organism evidence="8 9">
    <name type="scientific">Basidiobolus ranarum</name>
    <dbReference type="NCBI Taxonomy" id="34480"/>
    <lineage>
        <taxon>Eukaryota</taxon>
        <taxon>Fungi</taxon>
        <taxon>Fungi incertae sedis</taxon>
        <taxon>Zoopagomycota</taxon>
        <taxon>Entomophthoromycotina</taxon>
        <taxon>Basidiobolomycetes</taxon>
        <taxon>Basidiobolales</taxon>
        <taxon>Basidiobolaceae</taxon>
        <taxon>Basidiobolus</taxon>
    </lineage>
</organism>
<comment type="caution">
    <text evidence="8">The sequence shown here is derived from an EMBL/GenBank/DDBJ whole genome shotgun (WGS) entry which is preliminary data.</text>
</comment>
<dbReference type="EC" id="5.2.1.8" evidence="2 5"/>
<dbReference type="PANTHER" id="PTHR45779:SF7">
    <property type="entry name" value="PEPTIDYLPROLYL ISOMERASE"/>
    <property type="match status" value="1"/>
</dbReference>
<keyword evidence="6" id="KW-0732">Signal</keyword>
<dbReference type="EMBL" id="JASJQH010000384">
    <property type="protein sequence ID" value="KAK9764686.1"/>
    <property type="molecule type" value="Genomic_DNA"/>
</dbReference>
<name>A0ABR2WT61_9FUNG</name>
<feature type="domain" description="PPIase FKBP-type" evidence="7">
    <location>
        <begin position="46"/>
        <end position="135"/>
    </location>
</feature>
<comment type="catalytic activity">
    <reaction evidence="1 5">
        <text>[protein]-peptidylproline (omega=180) = [protein]-peptidylproline (omega=0)</text>
        <dbReference type="Rhea" id="RHEA:16237"/>
        <dbReference type="Rhea" id="RHEA-COMP:10747"/>
        <dbReference type="Rhea" id="RHEA-COMP:10748"/>
        <dbReference type="ChEBI" id="CHEBI:83833"/>
        <dbReference type="ChEBI" id="CHEBI:83834"/>
        <dbReference type="EC" id="5.2.1.8"/>
    </reaction>
</comment>
<evidence type="ECO:0000256" key="2">
    <source>
        <dbReference type="ARBA" id="ARBA00013194"/>
    </source>
</evidence>
<sequence length="141" mass="15286">MTRVLYFLAAACLLIIGAEAMKEAPKQLQIGIKKRATDCVRRSKDGDSLSMHYTGKLFADGTEFDSSIPRGEPFDFTLGAGHVIKGWDQGLKNMCVGEKRKLVIPSELGYGSRGAPPKIPADATLVFDVELLAINSGKDEL</sequence>
<keyword evidence="9" id="KW-1185">Reference proteome</keyword>